<dbReference type="EMBL" id="JAVREI010000016">
    <property type="protein sequence ID" value="MDT0277832.1"/>
    <property type="molecule type" value="Genomic_DNA"/>
</dbReference>
<proteinExistence type="predicted"/>
<accession>A0ABU2KCC5</accession>
<evidence type="ECO:0000259" key="1">
    <source>
        <dbReference type="PROSITE" id="PS51340"/>
    </source>
</evidence>
<dbReference type="InterPro" id="IPR005302">
    <property type="entry name" value="MoCF_Sase_C"/>
</dbReference>
<dbReference type="InterPro" id="IPR005303">
    <property type="entry name" value="MOCOS_middle"/>
</dbReference>
<dbReference type="SUPFAM" id="SSF50800">
    <property type="entry name" value="PK beta-barrel domain-like"/>
    <property type="match status" value="1"/>
</dbReference>
<sequence length="290" mass="30858">MHIDALYRFPVKSMLGEQVERASLTGRGLLGDRAYALVDRADGTVASAKHPRKWGALLDLSARFVSEPVPGAAPPPVLITMPDGTELSSEAAGTDAALSDLVGRPVRLTSEVPAGSRFEEQWPAIEGLAPAEFIEGTTHSFEGEEPVSAIDLGQMAPPGTFFDLAALHLLTRATLDQLTELGDGSDFDALRYRPNVLVGGTEPGFAEDDWVGRGVCLGDSARAGVRMLTMRCVMTTLAQGDLPEDRGTLRTVARHHRREIPGLGTWACAGVYADITGEGIVHTGDPVTFV</sequence>
<dbReference type="Pfam" id="PF03473">
    <property type="entry name" value="MOSC"/>
    <property type="match status" value="1"/>
</dbReference>
<feature type="domain" description="MOSC" evidence="1">
    <location>
        <begin position="128"/>
        <end position="290"/>
    </location>
</feature>
<reference evidence="3" key="1">
    <citation type="submission" date="2023-07" db="EMBL/GenBank/DDBJ databases">
        <title>30 novel species of actinomycetes from the DSMZ collection.</title>
        <authorList>
            <person name="Nouioui I."/>
        </authorList>
    </citation>
    <scope>NUCLEOTIDE SEQUENCE [LARGE SCALE GENOMIC DNA]</scope>
    <source>
        <strain evidence="3">DSM 46792</strain>
    </source>
</reference>
<evidence type="ECO:0000313" key="2">
    <source>
        <dbReference type="EMBL" id="MDT0277832.1"/>
    </source>
</evidence>
<comment type="caution">
    <text evidence="2">The sequence shown here is derived from an EMBL/GenBank/DDBJ whole genome shotgun (WGS) entry which is preliminary data.</text>
</comment>
<name>A0ABU2KCC5_9ACTN</name>
<dbReference type="Proteomes" id="UP001183222">
    <property type="component" value="Unassembled WGS sequence"/>
</dbReference>
<protein>
    <submittedName>
        <fullName evidence="2">MOSC domain-containing protein</fullName>
    </submittedName>
</protein>
<keyword evidence="3" id="KW-1185">Reference proteome</keyword>
<dbReference type="RefSeq" id="WP_311346632.1">
    <property type="nucleotide sequence ID" value="NZ_JAVREI010000016.1"/>
</dbReference>
<dbReference type="Pfam" id="PF03476">
    <property type="entry name" value="MOSC_N"/>
    <property type="match status" value="1"/>
</dbReference>
<gene>
    <name evidence="2" type="ORF">RM425_18180</name>
</gene>
<evidence type="ECO:0000313" key="3">
    <source>
        <dbReference type="Proteomes" id="UP001183222"/>
    </source>
</evidence>
<dbReference type="InterPro" id="IPR011037">
    <property type="entry name" value="Pyrv_Knase-like_insert_dom_sf"/>
</dbReference>
<dbReference type="PROSITE" id="PS51340">
    <property type="entry name" value="MOSC"/>
    <property type="match status" value="1"/>
</dbReference>
<organism evidence="2 3">
    <name type="scientific">Blastococcus goldschmidtiae</name>
    <dbReference type="NCBI Taxonomy" id="3075546"/>
    <lineage>
        <taxon>Bacteria</taxon>
        <taxon>Bacillati</taxon>
        <taxon>Actinomycetota</taxon>
        <taxon>Actinomycetes</taxon>
        <taxon>Geodermatophilales</taxon>
        <taxon>Geodermatophilaceae</taxon>
        <taxon>Blastococcus</taxon>
    </lineage>
</organism>